<dbReference type="PANTHER" id="PTHR38894">
    <property type="entry name" value="TRANSMEMBRANE PROTEIN"/>
    <property type="match status" value="1"/>
</dbReference>
<feature type="transmembrane region" description="Helical" evidence="5">
    <location>
        <begin position="120"/>
        <end position="139"/>
    </location>
</feature>
<evidence type="ECO:0000313" key="8">
    <source>
        <dbReference type="Proteomes" id="UP000332933"/>
    </source>
</evidence>
<name>A0A485LHQ1_9STRA</name>
<sequence>MHGRGGDTPSQLTQSIPTLAMEDAPAAAAPAVLSPAAAPAPAAVVKKPTPVATPVPVAVPVAAATETAGLLPPSASATAMNKFKQMEIERINGYLRIINLIGGFFLGWLGAYNFYHLDSYKGFMASLFLIVQAVLIILFELRENFPNASKIVHDYLGFMYTAYGRGALYLVIGTWCPTQGPYGVALGVFYCFLAVINFFIILQHPGYRNAMSRREITVEEDDDATPFYGSTAEDAPAKTV</sequence>
<evidence type="ECO:0000313" key="7">
    <source>
        <dbReference type="EMBL" id="VFT97631.1"/>
    </source>
</evidence>
<dbReference type="Pfam" id="PF08507">
    <property type="entry name" value="COPI_assoc"/>
    <property type="match status" value="1"/>
</dbReference>
<proteinExistence type="predicted"/>
<dbReference type="InterPro" id="IPR013714">
    <property type="entry name" value="Golgi_TVP15"/>
</dbReference>
<dbReference type="PANTHER" id="PTHR38894:SF1">
    <property type="entry name" value="TRANSMEMBRANE PROTEIN"/>
    <property type="match status" value="1"/>
</dbReference>
<evidence type="ECO:0000256" key="1">
    <source>
        <dbReference type="ARBA" id="ARBA00004141"/>
    </source>
</evidence>
<evidence type="ECO:0000256" key="4">
    <source>
        <dbReference type="ARBA" id="ARBA00023136"/>
    </source>
</evidence>
<reference evidence="6" key="2">
    <citation type="submission" date="2019-06" db="EMBL/GenBank/DDBJ databases">
        <title>Genomics analysis of Aphanomyces spp. identifies a new class of oomycete effector associated with host adaptation.</title>
        <authorList>
            <person name="Gaulin E."/>
        </authorList>
    </citation>
    <scope>NUCLEOTIDE SEQUENCE</scope>
    <source>
        <strain evidence="6">CBS 578.67</strain>
    </source>
</reference>
<evidence type="ECO:0000256" key="5">
    <source>
        <dbReference type="SAM" id="Phobius"/>
    </source>
</evidence>
<feature type="transmembrane region" description="Helical" evidence="5">
    <location>
        <begin position="151"/>
        <end position="172"/>
    </location>
</feature>
<dbReference type="GO" id="GO:0016020">
    <property type="term" value="C:membrane"/>
    <property type="evidence" value="ECO:0007669"/>
    <property type="project" value="UniProtKB-SubCell"/>
</dbReference>
<evidence type="ECO:0000256" key="3">
    <source>
        <dbReference type="ARBA" id="ARBA00022989"/>
    </source>
</evidence>
<protein>
    <submittedName>
        <fullName evidence="7">Aste57867_20955 protein</fullName>
    </submittedName>
</protein>
<organism evidence="7 8">
    <name type="scientific">Aphanomyces stellatus</name>
    <dbReference type="NCBI Taxonomy" id="120398"/>
    <lineage>
        <taxon>Eukaryota</taxon>
        <taxon>Sar</taxon>
        <taxon>Stramenopiles</taxon>
        <taxon>Oomycota</taxon>
        <taxon>Saprolegniomycetes</taxon>
        <taxon>Saprolegniales</taxon>
        <taxon>Verrucalvaceae</taxon>
        <taxon>Aphanomyces</taxon>
    </lineage>
</organism>
<dbReference type="EMBL" id="CAADRA010006967">
    <property type="protein sequence ID" value="VFT97631.1"/>
    <property type="molecule type" value="Genomic_DNA"/>
</dbReference>
<dbReference type="Proteomes" id="UP000332933">
    <property type="component" value="Unassembled WGS sequence"/>
</dbReference>
<keyword evidence="8" id="KW-1185">Reference proteome</keyword>
<dbReference type="AlphaFoldDB" id="A0A485LHQ1"/>
<dbReference type="EMBL" id="VJMH01006941">
    <property type="protein sequence ID" value="KAF0687289.1"/>
    <property type="molecule type" value="Genomic_DNA"/>
</dbReference>
<evidence type="ECO:0000313" key="6">
    <source>
        <dbReference type="EMBL" id="KAF0687289.1"/>
    </source>
</evidence>
<evidence type="ECO:0000256" key="2">
    <source>
        <dbReference type="ARBA" id="ARBA00022692"/>
    </source>
</evidence>
<feature type="transmembrane region" description="Helical" evidence="5">
    <location>
        <begin position="184"/>
        <end position="202"/>
    </location>
</feature>
<dbReference type="OrthoDB" id="203284at2759"/>
<accession>A0A485LHQ1</accession>
<gene>
    <name evidence="7" type="primary">Aste57867_20955</name>
    <name evidence="6" type="ORF">As57867_020887</name>
    <name evidence="7" type="ORF">ASTE57867_20955</name>
</gene>
<keyword evidence="3 5" id="KW-1133">Transmembrane helix</keyword>
<reference evidence="7 8" key="1">
    <citation type="submission" date="2019-03" db="EMBL/GenBank/DDBJ databases">
        <authorList>
            <person name="Gaulin E."/>
            <person name="Dumas B."/>
        </authorList>
    </citation>
    <scope>NUCLEOTIDE SEQUENCE [LARGE SCALE GENOMIC DNA]</scope>
    <source>
        <strain evidence="7">CBS 568.67</strain>
    </source>
</reference>
<comment type="subcellular location">
    <subcellularLocation>
        <location evidence="1">Membrane</location>
        <topology evidence="1">Multi-pass membrane protein</topology>
    </subcellularLocation>
</comment>
<keyword evidence="2 5" id="KW-0812">Transmembrane</keyword>
<feature type="transmembrane region" description="Helical" evidence="5">
    <location>
        <begin position="94"/>
        <end position="114"/>
    </location>
</feature>
<keyword evidence="4 5" id="KW-0472">Membrane</keyword>